<comment type="caution">
    <text evidence="1">The sequence shown here is derived from an EMBL/GenBank/DDBJ whole genome shotgun (WGS) entry which is preliminary data.</text>
</comment>
<dbReference type="PANTHER" id="PTHR38436:SF1">
    <property type="entry name" value="ESTER CYCLASE"/>
    <property type="match status" value="1"/>
</dbReference>
<dbReference type="EMBL" id="WMBB01000005">
    <property type="protein sequence ID" value="MTE13564.1"/>
    <property type="molecule type" value="Genomic_DNA"/>
</dbReference>
<dbReference type="PANTHER" id="PTHR38436">
    <property type="entry name" value="POLYKETIDE CYCLASE SNOAL-LIKE DOMAIN"/>
    <property type="match status" value="1"/>
</dbReference>
<dbReference type="SUPFAM" id="SSF54427">
    <property type="entry name" value="NTF2-like"/>
    <property type="match status" value="1"/>
</dbReference>
<evidence type="ECO:0000313" key="1">
    <source>
        <dbReference type="EMBL" id="MTE13564.1"/>
    </source>
</evidence>
<dbReference type="InterPro" id="IPR009959">
    <property type="entry name" value="Cyclase_SnoaL-like"/>
</dbReference>
<dbReference type="GO" id="GO:0030638">
    <property type="term" value="P:polyketide metabolic process"/>
    <property type="evidence" value="ECO:0007669"/>
    <property type="project" value="InterPro"/>
</dbReference>
<name>A0A6I3KZ91_9NOCA</name>
<dbReference type="AlphaFoldDB" id="A0A6I3KZ91"/>
<keyword evidence="2" id="KW-1185">Reference proteome</keyword>
<sequence length="141" mass="15508">MTTISVLEANKAAARRFYEEVVSQGKLEVLDEIIAEDGRDTAVPAGNIKGRAGFVEHITWLRDNVEGVTATVDDLIAEDDRVVVYWTIDGVQRGEIFGVPDTGAGRRFTGVSISTIRFQDGRIVEYGVLPDRYGIIAQLTH</sequence>
<organism evidence="1 2">
    <name type="scientific">Nocardia aurantiaca</name>
    <dbReference type="NCBI Taxonomy" id="2675850"/>
    <lineage>
        <taxon>Bacteria</taxon>
        <taxon>Bacillati</taxon>
        <taxon>Actinomycetota</taxon>
        <taxon>Actinomycetes</taxon>
        <taxon>Mycobacteriales</taxon>
        <taxon>Nocardiaceae</taxon>
        <taxon>Nocardia</taxon>
    </lineage>
</organism>
<dbReference type="RefSeq" id="WP_154788006.1">
    <property type="nucleotide sequence ID" value="NZ_WMBB01000005.1"/>
</dbReference>
<gene>
    <name evidence="1" type="ORF">GLP40_12370</name>
</gene>
<protein>
    <submittedName>
        <fullName evidence="1">Ester cyclase</fullName>
    </submittedName>
</protein>
<proteinExistence type="predicted"/>
<dbReference type="Pfam" id="PF07366">
    <property type="entry name" value="SnoaL"/>
    <property type="match status" value="1"/>
</dbReference>
<accession>A0A6I3KZ91</accession>
<reference evidence="1 2" key="1">
    <citation type="submission" date="2019-11" db="EMBL/GenBank/DDBJ databases">
        <title>Nocardia sp. nov. CT2-14 isolated from soil.</title>
        <authorList>
            <person name="Kanchanasin P."/>
            <person name="Tanasupawat S."/>
            <person name="Yuki M."/>
            <person name="Kudo T."/>
        </authorList>
    </citation>
    <scope>NUCLEOTIDE SEQUENCE [LARGE SCALE GENOMIC DNA]</scope>
    <source>
        <strain evidence="1 2">CT2-14</strain>
    </source>
</reference>
<dbReference type="Gene3D" id="3.10.450.50">
    <property type="match status" value="1"/>
</dbReference>
<dbReference type="Proteomes" id="UP000432464">
    <property type="component" value="Unassembled WGS sequence"/>
</dbReference>
<evidence type="ECO:0000313" key="2">
    <source>
        <dbReference type="Proteomes" id="UP000432464"/>
    </source>
</evidence>
<dbReference type="InterPro" id="IPR032710">
    <property type="entry name" value="NTF2-like_dom_sf"/>
</dbReference>